<name>A0A8S3U6R6_MYTED</name>
<evidence type="ECO:0000313" key="2">
    <source>
        <dbReference type="EMBL" id="CAG2237849.1"/>
    </source>
</evidence>
<organism evidence="2 3">
    <name type="scientific">Mytilus edulis</name>
    <name type="common">Blue mussel</name>
    <dbReference type="NCBI Taxonomy" id="6550"/>
    <lineage>
        <taxon>Eukaryota</taxon>
        <taxon>Metazoa</taxon>
        <taxon>Spiralia</taxon>
        <taxon>Lophotrochozoa</taxon>
        <taxon>Mollusca</taxon>
        <taxon>Bivalvia</taxon>
        <taxon>Autobranchia</taxon>
        <taxon>Pteriomorphia</taxon>
        <taxon>Mytilida</taxon>
        <taxon>Mytiloidea</taxon>
        <taxon>Mytilidae</taxon>
        <taxon>Mytilinae</taxon>
        <taxon>Mytilus</taxon>
    </lineage>
</organism>
<dbReference type="AlphaFoldDB" id="A0A8S3U6R6"/>
<dbReference type="Proteomes" id="UP000683360">
    <property type="component" value="Unassembled WGS sequence"/>
</dbReference>
<reference evidence="2" key="1">
    <citation type="submission" date="2021-03" db="EMBL/GenBank/DDBJ databases">
        <authorList>
            <person name="Bekaert M."/>
        </authorList>
    </citation>
    <scope>NUCLEOTIDE SEQUENCE</scope>
</reference>
<keyword evidence="1" id="KW-1133">Transmembrane helix</keyword>
<feature type="transmembrane region" description="Helical" evidence="1">
    <location>
        <begin position="229"/>
        <end position="252"/>
    </location>
</feature>
<dbReference type="EMBL" id="CAJPWZ010002408">
    <property type="protein sequence ID" value="CAG2237849.1"/>
    <property type="molecule type" value="Genomic_DNA"/>
</dbReference>
<evidence type="ECO:0000256" key="1">
    <source>
        <dbReference type="SAM" id="Phobius"/>
    </source>
</evidence>
<accession>A0A8S3U6R6</accession>
<comment type="caution">
    <text evidence="2">The sequence shown here is derived from an EMBL/GenBank/DDBJ whole genome shotgun (WGS) entry which is preliminary data.</text>
</comment>
<protein>
    <submittedName>
        <fullName evidence="2">Uncharacterized protein</fullName>
    </submittedName>
</protein>
<gene>
    <name evidence="2" type="ORF">MEDL_50333</name>
</gene>
<evidence type="ECO:0000313" key="3">
    <source>
        <dbReference type="Proteomes" id="UP000683360"/>
    </source>
</evidence>
<keyword evidence="1" id="KW-0812">Transmembrane</keyword>
<keyword evidence="1" id="KW-0472">Membrane</keyword>
<sequence length="253" mass="28509">MASLEETANISSSYKVLSWVDVTGTYSTWVEYLGCFDVKDIKIATKKIFINGTTLLDCLEICKGSFFIGLQIKRCACLLNITLNKLSVSSACRNELSNKCLNDRKAFCALEDTNIFTQHFAVYKKVNITTQTVGECLSVTKRGSVLSYTALDCLTDLFPICLRSIYNNDIYAQKTRKTIWIESFMECASMILARHSQIPNDTPLDTNVRYWLSNTRRFIKHVSASRESLVTVLVITSVLTVAVVAVIIVLYMR</sequence>
<dbReference type="OrthoDB" id="6121008at2759"/>
<proteinExistence type="predicted"/>
<keyword evidence="3" id="KW-1185">Reference proteome</keyword>